<keyword evidence="2" id="KW-1185">Reference proteome</keyword>
<dbReference type="AlphaFoldDB" id="A0A0C9TN47"/>
<protein>
    <submittedName>
        <fullName evidence="1">Uncharacterized protein</fullName>
    </submittedName>
</protein>
<dbReference type="HOGENOM" id="CLU_1587019_0_0_1"/>
<dbReference type="EMBL" id="KN819486">
    <property type="protein sequence ID" value="KIJ09232.1"/>
    <property type="molecule type" value="Genomic_DNA"/>
</dbReference>
<proteinExistence type="predicted"/>
<organism evidence="1 2">
    <name type="scientific">Paxillus involutus ATCC 200175</name>
    <dbReference type="NCBI Taxonomy" id="664439"/>
    <lineage>
        <taxon>Eukaryota</taxon>
        <taxon>Fungi</taxon>
        <taxon>Dikarya</taxon>
        <taxon>Basidiomycota</taxon>
        <taxon>Agaricomycotina</taxon>
        <taxon>Agaricomycetes</taxon>
        <taxon>Agaricomycetidae</taxon>
        <taxon>Boletales</taxon>
        <taxon>Paxilineae</taxon>
        <taxon>Paxillaceae</taxon>
        <taxon>Paxillus</taxon>
    </lineage>
</organism>
<dbReference type="Proteomes" id="UP000053647">
    <property type="component" value="Unassembled WGS sequence"/>
</dbReference>
<sequence>MFSVLLRAKLNAETTTGNMANAALAASQRATAVIRRRQDFFAKYRVPQWQQLGDGLINVPNSAQPHHNLLTPNSWGFILVDKAMFIGKVLAIYSRGGGKNAAHSWQPEVKSIGAVSYITMQLYEHSFHLQFRAIQRRNADLQVFIFTHVPFDHFLRRISGLFDISQDS</sequence>
<gene>
    <name evidence="1" type="ORF">PAXINDRAFT_102305</name>
</gene>
<reference evidence="1 2" key="1">
    <citation type="submission" date="2014-06" db="EMBL/GenBank/DDBJ databases">
        <authorList>
            <consortium name="DOE Joint Genome Institute"/>
            <person name="Kuo A."/>
            <person name="Kohler A."/>
            <person name="Nagy L.G."/>
            <person name="Floudas D."/>
            <person name="Copeland A."/>
            <person name="Barry K.W."/>
            <person name="Cichocki N."/>
            <person name="Veneault-Fourrey C."/>
            <person name="LaButti K."/>
            <person name="Lindquist E.A."/>
            <person name="Lipzen A."/>
            <person name="Lundell T."/>
            <person name="Morin E."/>
            <person name="Murat C."/>
            <person name="Sun H."/>
            <person name="Tunlid A."/>
            <person name="Henrissat B."/>
            <person name="Grigoriev I.V."/>
            <person name="Hibbett D.S."/>
            <person name="Martin F."/>
            <person name="Nordberg H.P."/>
            <person name="Cantor M.N."/>
            <person name="Hua S.X."/>
        </authorList>
    </citation>
    <scope>NUCLEOTIDE SEQUENCE [LARGE SCALE GENOMIC DNA]</scope>
    <source>
        <strain evidence="1 2">ATCC 200175</strain>
    </source>
</reference>
<accession>A0A0C9TN47</accession>
<evidence type="ECO:0000313" key="2">
    <source>
        <dbReference type="Proteomes" id="UP000053647"/>
    </source>
</evidence>
<dbReference type="OrthoDB" id="3132519at2759"/>
<name>A0A0C9TN47_PAXIN</name>
<reference evidence="2" key="2">
    <citation type="submission" date="2015-01" db="EMBL/GenBank/DDBJ databases">
        <title>Evolutionary Origins and Diversification of the Mycorrhizal Mutualists.</title>
        <authorList>
            <consortium name="DOE Joint Genome Institute"/>
            <consortium name="Mycorrhizal Genomics Consortium"/>
            <person name="Kohler A."/>
            <person name="Kuo A."/>
            <person name="Nagy L.G."/>
            <person name="Floudas D."/>
            <person name="Copeland A."/>
            <person name="Barry K.W."/>
            <person name="Cichocki N."/>
            <person name="Veneault-Fourrey C."/>
            <person name="LaButti K."/>
            <person name="Lindquist E.A."/>
            <person name="Lipzen A."/>
            <person name="Lundell T."/>
            <person name="Morin E."/>
            <person name="Murat C."/>
            <person name="Riley R."/>
            <person name="Ohm R."/>
            <person name="Sun H."/>
            <person name="Tunlid A."/>
            <person name="Henrissat B."/>
            <person name="Grigoriev I.V."/>
            <person name="Hibbett D.S."/>
            <person name="Martin F."/>
        </authorList>
    </citation>
    <scope>NUCLEOTIDE SEQUENCE [LARGE SCALE GENOMIC DNA]</scope>
    <source>
        <strain evidence="2">ATCC 200175</strain>
    </source>
</reference>
<evidence type="ECO:0000313" key="1">
    <source>
        <dbReference type="EMBL" id="KIJ09232.1"/>
    </source>
</evidence>